<name>A0ABQ4FAP6_9ACTN</name>
<gene>
    <name evidence="1" type="ORF">Mam01_20580</name>
</gene>
<dbReference type="EMBL" id="BOOB01000014">
    <property type="protein sequence ID" value="GIH31894.1"/>
    <property type="molecule type" value="Genomic_DNA"/>
</dbReference>
<dbReference type="Proteomes" id="UP000651728">
    <property type="component" value="Unassembled WGS sequence"/>
</dbReference>
<accession>A0ABQ4FAP6</accession>
<evidence type="ECO:0000313" key="1">
    <source>
        <dbReference type="EMBL" id="GIH31894.1"/>
    </source>
</evidence>
<organism evidence="1 2">
    <name type="scientific">Microbispora amethystogenes</name>
    <dbReference type="NCBI Taxonomy" id="1427754"/>
    <lineage>
        <taxon>Bacteria</taxon>
        <taxon>Bacillati</taxon>
        <taxon>Actinomycetota</taxon>
        <taxon>Actinomycetes</taxon>
        <taxon>Streptosporangiales</taxon>
        <taxon>Streptosporangiaceae</taxon>
        <taxon>Microbispora</taxon>
    </lineage>
</organism>
<evidence type="ECO:0008006" key="3">
    <source>
        <dbReference type="Google" id="ProtNLM"/>
    </source>
</evidence>
<evidence type="ECO:0000313" key="2">
    <source>
        <dbReference type="Proteomes" id="UP000651728"/>
    </source>
</evidence>
<keyword evidence="2" id="KW-1185">Reference proteome</keyword>
<protein>
    <recommendedName>
        <fullName evidence="3">PH domain-containing protein</fullName>
    </recommendedName>
</protein>
<proteinExistence type="predicted"/>
<sequence length="52" mass="5703">MGEHDAAYRAWLRALSILTELGHPDADTVRAKLHAFGLTTTHDVTPARQSFG</sequence>
<comment type="caution">
    <text evidence="1">The sequence shown here is derived from an EMBL/GenBank/DDBJ whole genome shotgun (WGS) entry which is preliminary data.</text>
</comment>
<reference evidence="1 2" key="1">
    <citation type="submission" date="2021-01" db="EMBL/GenBank/DDBJ databases">
        <title>Whole genome shotgun sequence of Microbispora amethystogenes NBRC 101907.</title>
        <authorList>
            <person name="Komaki H."/>
            <person name="Tamura T."/>
        </authorList>
    </citation>
    <scope>NUCLEOTIDE SEQUENCE [LARGE SCALE GENOMIC DNA]</scope>
    <source>
        <strain evidence="1 2">NBRC 101907</strain>
    </source>
</reference>